<accession>A0A1K2HDR7</accession>
<reference evidence="1 2" key="1">
    <citation type="submission" date="2016-11" db="EMBL/GenBank/DDBJ databases">
        <authorList>
            <person name="Jaros S."/>
            <person name="Januszkiewicz K."/>
            <person name="Wedrychowicz H."/>
        </authorList>
    </citation>
    <scope>NUCLEOTIDE SEQUENCE [LARGE SCALE GENOMIC DNA]</scope>
    <source>
        <strain evidence="1 2">DSM 18899</strain>
    </source>
</reference>
<dbReference type="AlphaFoldDB" id="A0A1K2HDR7"/>
<gene>
    <name evidence="1" type="ORF">SAMN02745887_01402</name>
</gene>
<dbReference type="STRING" id="1121279.SAMN02745887_01402"/>
<dbReference type="Gene3D" id="3.40.1730.10">
    <property type="entry name" value="pa0076 domain"/>
    <property type="match status" value="1"/>
</dbReference>
<sequence length="331" mass="36307">MSNANILTAQPELYYFGKFPARGDFVRSAGGSTLMNVFDQWISRALDMLAPDPRWKIEYDATAPVRFAFIGTRSRTVVAGVLTPSMDSSERRFPFVLATQFEVAKALDFFALTPLRLSRCWQSAELLGLRARQAVSDQAFLAGIQPQPDGLQADAGQDERLFADWLQTLNIEQIDRELQAVRPDFSLRRSVLALGLLLQPVLTQGAANLNKGLLLPLPGRADANALLASFWLSLISGFLPRHDFELSALLCRIKDKPVLLVGFSGAAAESLAALVNPASAADYLIDMAEASWVEDYLDGDAGCRKLASYAEHPQLSLAQLRATFNEVFLGL</sequence>
<dbReference type="OrthoDB" id="9801841at2"/>
<keyword evidence="2" id="KW-1185">Reference proteome</keyword>
<proteinExistence type="predicted"/>
<protein>
    <submittedName>
        <fullName evidence="1">Type VI secretion system protein ImpM</fullName>
    </submittedName>
</protein>
<evidence type="ECO:0000313" key="1">
    <source>
        <dbReference type="EMBL" id="SFZ74956.1"/>
    </source>
</evidence>
<dbReference type="Pfam" id="PF09867">
    <property type="entry name" value="TagF_N"/>
    <property type="match status" value="1"/>
</dbReference>
<dbReference type="NCBIfam" id="TIGR03373">
    <property type="entry name" value="VI_minor_4"/>
    <property type="match status" value="1"/>
</dbReference>
<dbReference type="RefSeq" id="WP_072427937.1">
    <property type="nucleotide sequence ID" value="NZ_FPKR01000005.1"/>
</dbReference>
<organism evidence="1 2">
    <name type="scientific">Chitinimonas taiwanensis DSM 18899</name>
    <dbReference type="NCBI Taxonomy" id="1121279"/>
    <lineage>
        <taxon>Bacteria</taxon>
        <taxon>Pseudomonadati</taxon>
        <taxon>Pseudomonadota</taxon>
        <taxon>Betaproteobacteria</taxon>
        <taxon>Neisseriales</taxon>
        <taxon>Chitinibacteraceae</taxon>
        <taxon>Chitinimonas</taxon>
    </lineage>
</organism>
<dbReference type="EMBL" id="FPKR01000005">
    <property type="protein sequence ID" value="SFZ74956.1"/>
    <property type="molecule type" value="Genomic_DNA"/>
</dbReference>
<dbReference type="InterPro" id="IPR017748">
    <property type="entry name" value="TagF"/>
</dbReference>
<evidence type="ECO:0000313" key="2">
    <source>
        <dbReference type="Proteomes" id="UP000186513"/>
    </source>
</evidence>
<name>A0A1K2HDR7_9NEIS</name>
<dbReference type="Proteomes" id="UP000186513">
    <property type="component" value="Unassembled WGS sequence"/>
</dbReference>
<dbReference type="InterPro" id="IPR038225">
    <property type="entry name" value="TagF_sf"/>
</dbReference>